<evidence type="ECO:0000313" key="3">
    <source>
        <dbReference type="Proteomes" id="UP001396898"/>
    </source>
</evidence>
<dbReference type="Proteomes" id="UP001396898">
    <property type="component" value="Unassembled WGS sequence"/>
</dbReference>
<organism evidence="2 3">
    <name type="scientific">Apiospora marii</name>
    <dbReference type="NCBI Taxonomy" id="335849"/>
    <lineage>
        <taxon>Eukaryota</taxon>
        <taxon>Fungi</taxon>
        <taxon>Dikarya</taxon>
        <taxon>Ascomycota</taxon>
        <taxon>Pezizomycotina</taxon>
        <taxon>Sordariomycetes</taxon>
        <taxon>Xylariomycetidae</taxon>
        <taxon>Amphisphaeriales</taxon>
        <taxon>Apiosporaceae</taxon>
        <taxon>Apiospora</taxon>
    </lineage>
</organism>
<comment type="caution">
    <text evidence="2">The sequence shown here is derived from an EMBL/GenBank/DDBJ whole genome shotgun (WGS) entry which is preliminary data.</text>
</comment>
<feature type="region of interest" description="Disordered" evidence="1">
    <location>
        <begin position="58"/>
        <end position="80"/>
    </location>
</feature>
<protein>
    <submittedName>
        <fullName evidence="2">Uncharacterized protein</fullName>
    </submittedName>
</protein>
<evidence type="ECO:0000256" key="1">
    <source>
        <dbReference type="SAM" id="MobiDB-lite"/>
    </source>
</evidence>
<sequence>MHGAQSIEKGESGISSDDDGRLHHEQNGNGFVDAERGGQRVGAIYTEWLACNATALAQEEGKPRPRGLGGGSIRPALANV</sequence>
<feature type="region of interest" description="Disordered" evidence="1">
    <location>
        <begin position="1"/>
        <end position="36"/>
    </location>
</feature>
<reference evidence="2 3" key="1">
    <citation type="submission" date="2023-01" db="EMBL/GenBank/DDBJ databases">
        <title>Analysis of 21 Apiospora genomes using comparative genomics revels a genus with tremendous synthesis potential of carbohydrate active enzymes and secondary metabolites.</title>
        <authorList>
            <person name="Sorensen T."/>
        </authorList>
    </citation>
    <scope>NUCLEOTIDE SEQUENCE [LARGE SCALE GENOMIC DNA]</scope>
    <source>
        <strain evidence="2 3">CBS 20057</strain>
    </source>
</reference>
<proteinExistence type="predicted"/>
<dbReference type="EMBL" id="JAQQWI010000001">
    <property type="protein sequence ID" value="KAK8040390.1"/>
    <property type="molecule type" value="Genomic_DNA"/>
</dbReference>
<name>A0ABR1T1C9_9PEZI</name>
<keyword evidence="3" id="KW-1185">Reference proteome</keyword>
<accession>A0ABR1T1C9</accession>
<gene>
    <name evidence="2" type="ORF">PG991_000178</name>
</gene>
<evidence type="ECO:0000313" key="2">
    <source>
        <dbReference type="EMBL" id="KAK8040390.1"/>
    </source>
</evidence>